<sequence>MLQHGPRNISDQRPNPTYWEYLWYISGYPRYREHKWPSPVLFEVYDIHRLMHLATRTWIQQEGRIAQVSQQATRQGAEVSPSRDLSRKVQCLDTGGQVVTERTPGGRPSLSPGIAARMSTVQFTNFVDHDSHFSSYILRS</sequence>
<dbReference type="AlphaFoldDB" id="A0A6A6W8X8"/>
<dbReference type="EMBL" id="ML996570">
    <property type="protein sequence ID" value="KAF2759113.1"/>
    <property type="molecule type" value="Genomic_DNA"/>
</dbReference>
<evidence type="ECO:0000313" key="2">
    <source>
        <dbReference type="Proteomes" id="UP000799437"/>
    </source>
</evidence>
<dbReference type="GeneID" id="54487914"/>
<organism evidence="1 2">
    <name type="scientific">Pseudovirgaria hyperparasitica</name>
    <dbReference type="NCBI Taxonomy" id="470096"/>
    <lineage>
        <taxon>Eukaryota</taxon>
        <taxon>Fungi</taxon>
        <taxon>Dikarya</taxon>
        <taxon>Ascomycota</taxon>
        <taxon>Pezizomycotina</taxon>
        <taxon>Dothideomycetes</taxon>
        <taxon>Dothideomycetes incertae sedis</taxon>
        <taxon>Acrospermales</taxon>
        <taxon>Acrospermaceae</taxon>
        <taxon>Pseudovirgaria</taxon>
    </lineage>
</organism>
<reference evidence="1" key="1">
    <citation type="journal article" date="2020" name="Stud. Mycol.">
        <title>101 Dothideomycetes genomes: a test case for predicting lifestyles and emergence of pathogens.</title>
        <authorList>
            <person name="Haridas S."/>
            <person name="Albert R."/>
            <person name="Binder M."/>
            <person name="Bloem J."/>
            <person name="Labutti K."/>
            <person name="Salamov A."/>
            <person name="Andreopoulos B."/>
            <person name="Baker S."/>
            <person name="Barry K."/>
            <person name="Bills G."/>
            <person name="Bluhm B."/>
            <person name="Cannon C."/>
            <person name="Castanera R."/>
            <person name="Culley D."/>
            <person name="Daum C."/>
            <person name="Ezra D."/>
            <person name="Gonzalez J."/>
            <person name="Henrissat B."/>
            <person name="Kuo A."/>
            <person name="Liang C."/>
            <person name="Lipzen A."/>
            <person name="Lutzoni F."/>
            <person name="Magnuson J."/>
            <person name="Mondo S."/>
            <person name="Nolan M."/>
            <person name="Ohm R."/>
            <person name="Pangilinan J."/>
            <person name="Park H.-J."/>
            <person name="Ramirez L."/>
            <person name="Alfaro M."/>
            <person name="Sun H."/>
            <person name="Tritt A."/>
            <person name="Yoshinaga Y."/>
            <person name="Zwiers L.-H."/>
            <person name="Turgeon B."/>
            <person name="Goodwin S."/>
            <person name="Spatafora J."/>
            <person name="Crous P."/>
            <person name="Grigoriev I."/>
        </authorList>
    </citation>
    <scope>NUCLEOTIDE SEQUENCE</scope>
    <source>
        <strain evidence="1">CBS 121739</strain>
    </source>
</reference>
<accession>A0A6A6W8X8</accession>
<gene>
    <name evidence="1" type="ORF">EJ05DRAFT_499538</name>
</gene>
<dbReference type="Proteomes" id="UP000799437">
    <property type="component" value="Unassembled WGS sequence"/>
</dbReference>
<name>A0A6A6W8X8_9PEZI</name>
<dbReference type="RefSeq" id="XP_033601564.1">
    <property type="nucleotide sequence ID" value="XM_033746860.1"/>
</dbReference>
<evidence type="ECO:0000313" key="1">
    <source>
        <dbReference type="EMBL" id="KAF2759113.1"/>
    </source>
</evidence>
<protein>
    <submittedName>
        <fullName evidence="1">Uncharacterized protein</fullName>
    </submittedName>
</protein>
<dbReference type="OrthoDB" id="1658288at2759"/>
<keyword evidence="2" id="KW-1185">Reference proteome</keyword>
<proteinExistence type="predicted"/>